<name>A0A1H4R805_9BACT</name>
<dbReference type="RefSeq" id="WP_074654821.1">
    <property type="nucleotide sequence ID" value="NZ_FNSD01000001.1"/>
</dbReference>
<protein>
    <submittedName>
        <fullName evidence="1">OsmC-like protein</fullName>
    </submittedName>
</protein>
<dbReference type="EMBL" id="FNSD01000001">
    <property type="protein sequence ID" value="SEC27948.1"/>
    <property type="molecule type" value="Genomic_DNA"/>
</dbReference>
<accession>A0A1H4R805</accession>
<organism evidence="1 2">
    <name type="scientific">Terriglobus roseus</name>
    <dbReference type="NCBI Taxonomy" id="392734"/>
    <lineage>
        <taxon>Bacteria</taxon>
        <taxon>Pseudomonadati</taxon>
        <taxon>Acidobacteriota</taxon>
        <taxon>Terriglobia</taxon>
        <taxon>Terriglobales</taxon>
        <taxon>Acidobacteriaceae</taxon>
        <taxon>Terriglobus</taxon>
    </lineage>
</organism>
<dbReference type="Pfam" id="PF02566">
    <property type="entry name" value="OsmC"/>
    <property type="match status" value="1"/>
</dbReference>
<dbReference type="InterPro" id="IPR015946">
    <property type="entry name" value="KH_dom-like_a/b"/>
</dbReference>
<dbReference type="SUPFAM" id="SSF82784">
    <property type="entry name" value="OsmC-like"/>
    <property type="match status" value="1"/>
</dbReference>
<dbReference type="InterPro" id="IPR036102">
    <property type="entry name" value="OsmC/Ohrsf"/>
</dbReference>
<dbReference type="AlphaFoldDB" id="A0A1H4R805"/>
<sequence>MVISATVVNEGTQHRAVVRTGSKEQQLSMTAKPEGPGSAVNGGELLFLALATCYCNDIYREAAERGLEITSVEVEVTGLFGGRGEPCRDIRYRASLQSKASEAELFDLMRHTDSVAEIHNTLRLGTAVTMEECRVGRSLSD</sequence>
<dbReference type="OrthoDB" id="1358603at2"/>
<evidence type="ECO:0000313" key="2">
    <source>
        <dbReference type="Proteomes" id="UP000182409"/>
    </source>
</evidence>
<proteinExistence type="predicted"/>
<reference evidence="1 2" key="1">
    <citation type="submission" date="2016-10" db="EMBL/GenBank/DDBJ databases">
        <authorList>
            <person name="de Groot N.N."/>
        </authorList>
    </citation>
    <scope>NUCLEOTIDE SEQUENCE [LARGE SCALE GENOMIC DNA]</scope>
    <source>
        <strain evidence="1 2">AB35.6</strain>
    </source>
</reference>
<gene>
    <name evidence="1" type="ORF">SAMN05443244_3077</name>
</gene>
<dbReference type="Proteomes" id="UP000182409">
    <property type="component" value="Unassembled WGS sequence"/>
</dbReference>
<dbReference type="InterPro" id="IPR003718">
    <property type="entry name" value="OsmC/Ohr_fam"/>
</dbReference>
<evidence type="ECO:0000313" key="1">
    <source>
        <dbReference type="EMBL" id="SEC27948.1"/>
    </source>
</evidence>
<dbReference type="Gene3D" id="3.30.300.20">
    <property type="match status" value="1"/>
</dbReference>